<evidence type="ECO:0000313" key="1">
    <source>
        <dbReference type="EMBL" id="CBX29007.1"/>
    </source>
</evidence>
<protein>
    <recommendedName>
        <fullName evidence="2">Heme-binding protein</fullName>
    </recommendedName>
</protein>
<gene>
    <name evidence="1" type="ORF">N47_P17120</name>
</gene>
<dbReference type="AlphaFoldDB" id="E1YEL3"/>
<name>E1YEL3_9BACT</name>
<sequence length="166" mass="18322">MKGRLLIELRNREGKVVERQTVENAVMQGGGEMIARLFSGQGFPISHMGVGTSDMEEPDSFDTTALINDENSDYGSLSGETEVALPPQSFAIEHNAEKRVYTVKVRGTLPAAAAVGMIREAGLIAKNESTSVLYNRVIFAPMSKGDDHELTMFWEVSFPYGDLQWY</sequence>
<dbReference type="EMBL" id="FR695871">
    <property type="protein sequence ID" value="CBX29007.1"/>
    <property type="molecule type" value="Genomic_DNA"/>
</dbReference>
<evidence type="ECO:0008006" key="2">
    <source>
        <dbReference type="Google" id="ProtNLM"/>
    </source>
</evidence>
<accession>E1YEL3</accession>
<organism evidence="1">
    <name type="scientific">uncultured Desulfobacterium sp</name>
    <dbReference type="NCBI Taxonomy" id="201089"/>
    <lineage>
        <taxon>Bacteria</taxon>
        <taxon>Pseudomonadati</taxon>
        <taxon>Thermodesulfobacteriota</taxon>
        <taxon>Desulfobacteria</taxon>
        <taxon>Desulfobacterales</taxon>
        <taxon>Desulfobacteriaceae</taxon>
        <taxon>Desulfobacterium</taxon>
        <taxon>environmental samples</taxon>
    </lineage>
</organism>
<proteinExistence type="predicted"/>
<reference evidence="1" key="1">
    <citation type="journal article" date="2011" name="Environ. Microbiol.">
        <title>Genomic insights into the metabolic potential of the polycyclic aromatic hydrocarbon degrading sulfate-reducing Deltaproteobacterium N47.</title>
        <authorList>
            <person name="Bergmann F."/>
            <person name="Selesi D."/>
            <person name="Weinmaier T."/>
            <person name="Tischler P."/>
            <person name="Rattei T."/>
            <person name="Meckenstock R.U."/>
        </authorList>
    </citation>
    <scope>NUCLEOTIDE SEQUENCE</scope>
</reference>